<dbReference type="PANTHER" id="PTHR43687">
    <property type="entry name" value="ADENYLYLSULFATE REDUCTASE, BETA SUBUNIT"/>
    <property type="match status" value="1"/>
</dbReference>
<evidence type="ECO:0000256" key="4">
    <source>
        <dbReference type="ARBA" id="ARBA00023014"/>
    </source>
</evidence>
<proteinExistence type="predicted"/>
<keyword evidence="8" id="KW-1185">Reference proteome</keyword>
<evidence type="ECO:0000256" key="5">
    <source>
        <dbReference type="SAM" id="MobiDB-lite"/>
    </source>
</evidence>
<dbReference type="PROSITE" id="PS00198">
    <property type="entry name" value="4FE4S_FER_1"/>
    <property type="match status" value="1"/>
</dbReference>
<dbReference type="GO" id="GO:0051539">
    <property type="term" value="F:4 iron, 4 sulfur cluster binding"/>
    <property type="evidence" value="ECO:0007669"/>
    <property type="project" value="UniProtKB-KW"/>
</dbReference>
<name>C7LSK3_DESBD</name>
<evidence type="ECO:0000256" key="1">
    <source>
        <dbReference type="ARBA" id="ARBA00022485"/>
    </source>
</evidence>
<dbReference type="HOGENOM" id="CLU_2117042_0_0_7"/>
<feature type="domain" description="4Fe-4S ferredoxin-type" evidence="6">
    <location>
        <begin position="8"/>
        <end position="37"/>
    </location>
</feature>
<gene>
    <name evidence="7" type="ordered locus">Dbac_0087</name>
</gene>
<dbReference type="InterPro" id="IPR017896">
    <property type="entry name" value="4Fe4S_Fe-S-bd"/>
</dbReference>
<dbReference type="InterPro" id="IPR017900">
    <property type="entry name" value="4Fe4S_Fe_S_CS"/>
</dbReference>
<evidence type="ECO:0000256" key="3">
    <source>
        <dbReference type="ARBA" id="ARBA00023004"/>
    </source>
</evidence>
<accession>C7LSK3</accession>
<dbReference type="PANTHER" id="PTHR43687:SF4">
    <property type="entry name" value="BLR5484 PROTEIN"/>
    <property type="match status" value="1"/>
</dbReference>
<keyword evidence="1" id="KW-0004">4Fe-4S</keyword>
<dbReference type="RefSeq" id="WP_012805302.1">
    <property type="nucleotide sequence ID" value="NC_013173.1"/>
</dbReference>
<evidence type="ECO:0000313" key="8">
    <source>
        <dbReference type="Proteomes" id="UP000002216"/>
    </source>
</evidence>
<dbReference type="KEGG" id="dba:Dbac_0087"/>
<dbReference type="SUPFAM" id="SSF54862">
    <property type="entry name" value="4Fe-4S ferredoxins"/>
    <property type="match status" value="1"/>
</dbReference>
<feature type="compositionally biased region" description="Basic and acidic residues" evidence="5">
    <location>
        <begin position="104"/>
        <end position="114"/>
    </location>
</feature>
<organism evidence="7 8">
    <name type="scientific">Desulfomicrobium baculatum (strain DSM 4028 / VKM B-1378 / X)</name>
    <name type="common">Desulfovibrio baculatus</name>
    <dbReference type="NCBI Taxonomy" id="525897"/>
    <lineage>
        <taxon>Bacteria</taxon>
        <taxon>Pseudomonadati</taxon>
        <taxon>Thermodesulfobacteriota</taxon>
        <taxon>Desulfovibrionia</taxon>
        <taxon>Desulfovibrionales</taxon>
        <taxon>Desulfomicrobiaceae</taxon>
        <taxon>Desulfomicrobium</taxon>
    </lineage>
</organism>
<evidence type="ECO:0000259" key="6">
    <source>
        <dbReference type="PROSITE" id="PS51379"/>
    </source>
</evidence>
<dbReference type="Gene3D" id="3.30.70.20">
    <property type="match status" value="1"/>
</dbReference>
<protein>
    <submittedName>
        <fullName evidence="7">4Fe-4S ferredoxin iron-sulfur binding domain protein</fullName>
    </submittedName>
</protein>
<evidence type="ECO:0000313" key="7">
    <source>
        <dbReference type="EMBL" id="ACU88217.1"/>
    </source>
</evidence>
<sequence length="114" mass="12308">MSKKKGQAKVTIYPDWCKGCGICAAFCPSKVLELWPDGKAHVVREEDCVNCGFCELHCPDFAISVTPKEVSRRKTDAFDASQGGPLDPSAGTDPGPEENVGTPNREDEHGDKKA</sequence>
<dbReference type="PROSITE" id="PS51379">
    <property type="entry name" value="4FE4S_FER_2"/>
    <property type="match status" value="2"/>
</dbReference>
<feature type="domain" description="4Fe-4S ferredoxin-type" evidence="6">
    <location>
        <begin position="39"/>
        <end position="68"/>
    </location>
</feature>
<keyword evidence="2" id="KW-0479">Metal-binding</keyword>
<dbReference type="InterPro" id="IPR050572">
    <property type="entry name" value="Fe-S_Ferredoxin"/>
</dbReference>
<dbReference type="OrthoDB" id="9803397at2"/>
<feature type="region of interest" description="Disordered" evidence="5">
    <location>
        <begin position="70"/>
        <end position="114"/>
    </location>
</feature>
<dbReference type="STRING" id="525897.Dbac_0087"/>
<keyword evidence="4" id="KW-0411">Iron-sulfur</keyword>
<dbReference type="eggNOG" id="COG1146">
    <property type="taxonomic scope" value="Bacteria"/>
</dbReference>
<dbReference type="Proteomes" id="UP000002216">
    <property type="component" value="Chromosome"/>
</dbReference>
<dbReference type="EMBL" id="CP001629">
    <property type="protein sequence ID" value="ACU88217.1"/>
    <property type="molecule type" value="Genomic_DNA"/>
</dbReference>
<dbReference type="AlphaFoldDB" id="C7LSK3"/>
<reference evidence="7 8" key="1">
    <citation type="journal article" date="2009" name="Stand. Genomic Sci.">
        <title>Complete genome sequence of Desulfomicrobium baculatum type strain (X).</title>
        <authorList>
            <person name="Copeland A."/>
            <person name="Spring S."/>
            <person name="Goker M."/>
            <person name="Schneider S."/>
            <person name="Lapidus A."/>
            <person name="Del Rio T.G."/>
            <person name="Tice H."/>
            <person name="Cheng J.F."/>
            <person name="Chen F."/>
            <person name="Nolan M."/>
            <person name="Bruce D."/>
            <person name="Goodwin L."/>
            <person name="Pitluck S."/>
            <person name="Ivanova N."/>
            <person name="Mavrommatis K."/>
            <person name="Ovchinnikova G."/>
            <person name="Pati A."/>
            <person name="Chen A."/>
            <person name="Palaniappan K."/>
            <person name="Land M."/>
            <person name="Hauser L."/>
            <person name="Chang Y.J."/>
            <person name="Jeffries C.C."/>
            <person name="Meincke L."/>
            <person name="Sims D."/>
            <person name="Brettin T."/>
            <person name="Detter J.C."/>
            <person name="Han C."/>
            <person name="Chain P."/>
            <person name="Bristow J."/>
            <person name="Eisen J.A."/>
            <person name="Markowitz V."/>
            <person name="Hugenholtz P."/>
            <person name="Kyrpides N.C."/>
            <person name="Klenk H.P."/>
            <person name="Lucas S."/>
        </authorList>
    </citation>
    <scope>NUCLEOTIDE SEQUENCE [LARGE SCALE GENOMIC DNA]</scope>
    <source>
        <strain evidence="8">DSM 4028 / VKM B-1378 / X</strain>
    </source>
</reference>
<keyword evidence="3" id="KW-0408">Iron</keyword>
<dbReference type="Pfam" id="PF12838">
    <property type="entry name" value="Fer4_7"/>
    <property type="match status" value="1"/>
</dbReference>
<evidence type="ECO:0000256" key="2">
    <source>
        <dbReference type="ARBA" id="ARBA00022723"/>
    </source>
</evidence>
<dbReference type="GO" id="GO:0046872">
    <property type="term" value="F:metal ion binding"/>
    <property type="evidence" value="ECO:0007669"/>
    <property type="project" value="UniProtKB-KW"/>
</dbReference>